<dbReference type="AlphaFoldDB" id="A0A060SKA6"/>
<dbReference type="FunFam" id="3.40.50.1820:FF:000039">
    <property type="entry name" value="Esterase ybfF"/>
    <property type="match status" value="1"/>
</dbReference>
<dbReference type="Gene3D" id="3.40.50.1820">
    <property type="entry name" value="alpha/beta hydrolase"/>
    <property type="match status" value="1"/>
</dbReference>
<evidence type="ECO:0000259" key="3">
    <source>
        <dbReference type="Pfam" id="PF00561"/>
    </source>
</evidence>
<accession>A0A060SKA6</accession>
<protein>
    <recommendedName>
        <fullName evidence="3">AB hydrolase-1 domain-containing protein</fullName>
    </recommendedName>
</protein>
<proteinExistence type="inferred from homology"/>
<dbReference type="GO" id="GO:0005739">
    <property type="term" value="C:mitochondrion"/>
    <property type="evidence" value="ECO:0007669"/>
    <property type="project" value="TreeGrafter"/>
</dbReference>
<keyword evidence="5" id="KW-1185">Reference proteome</keyword>
<evidence type="ECO:0000313" key="4">
    <source>
        <dbReference type="EMBL" id="CDO74947.1"/>
    </source>
</evidence>
<organism evidence="4 5">
    <name type="scientific">Pycnoporus cinnabarinus</name>
    <name type="common">Cinnabar-red polypore</name>
    <name type="synonym">Trametes cinnabarina</name>
    <dbReference type="NCBI Taxonomy" id="5643"/>
    <lineage>
        <taxon>Eukaryota</taxon>
        <taxon>Fungi</taxon>
        <taxon>Dikarya</taxon>
        <taxon>Basidiomycota</taxon>
        <taxon>Agaricomycotina</taxon>
        <taxon>Agaricomycetes</taxon>
        <taxon>Polyporales</taxon>
        <taxon>Polyporaceae</taxon>
        <taxon>Trametes</taxon>
    </lineage>
</organism>
<evidence type="ECO:0000313" key="5">
    <source>
        <dbReference type="Proteomes" id="UP000029665"/>
    </source>
</evidence>
<dbReference type="InterPro" id="IPR000073">
    <property type="entry name" value="AB_hydrolase_1"/>
</dbReference>
<dbReference type="PANTHER" id="PTHR46118:SF4">
    <property type="entry name" value="PROTEIN ABHD11"/>
    <property type="match status" value="1"/>
</dbReference>
<comment type="caution">
    <text evidence="4">The sequence shown here is derived from an EMBL/GenBank/DDBJ whole genome shotgun (WGS) entry which is preliminary data.</text>
</comment>
<dbReference type="PANTHER" id="PTHR46118">
    <property type="entry name" value="PROTEIN ABHD11"/>
    <property type="match status" value="1"/>
</dbReference>
<evidence type="ECO:0000256" key="1">
    <source>
        <dbReference type="ARBA" id="ARBA00008645"/>
    </source>
</evidence>
<comment type="similarity">
    <text evidence="1">Belongs to the AB hydrolase superfamily.</text>
</comment>
<feature type="domain" description="AB hydrolase-1" evidence="3">
    <location>
        <begin position="55"/>
        <end position="295"/>
    </location>
</feature>
<keyword evidence="2" id="KW-0378">Hydrolase</keyword>
<dbReference type="STRING" id="5643.A0A060SKA6"/>
<dbReference type="OMA" id="FLGMSDN"/>
<dbReference type="GO" id="GO:0052689">
    <property type="term" value="F:carboxylic ester hydrolase activity"/>
    <property type="evidence" value="ECO:0007669"/>
    <property type="project" value="TreeGrafter"/>
</dbReference>
<dbReference type="OrthoDB" id="8119704at2759"/>
<sequence>MLRPPLLCAHIQRTPAKGQSLRWGSLQTRPASSQIKPVELHYDKLVPPDGNETRNPLVILHGLFGTKRNWGSLSKAFLKELGRPVYALDLRNHGTSPHAAPHTYEAMATDVLHFCREHSLTNISLLGHSMGGKVAMTVALDPELPSELLSHLIVADIAPARGALSNEFQGYIRGMKKIEESHVKTRQEADRLLREFEPDMMTRAFLLMNLEHPTAHHQHPLKFRIPIELIGNSIPDLGSFPYLPGERTWEGPTLFVEGERSKYINKHNIDAAKAFFPNMVLETLDAGHWVHSERPNEFKALVTNFIKSH</sequence>
<reference evidence="4" key="1">
    <citation type="submission" date="2014-01" db="EMBL/GenBank/DDBJ databases">
        <title>The genome of the white-rot fungus Pycnoporus cinnabarinus: a basidiomycete model with a versatile arsenal for lignocellulosic biomass breakdown.</title>
        <authorList>
            <person name="Levasseur A."/>
            <person name="Lomascolo A."/>
            <person name="Ruiz-Duenas F.J."/>
            <person name="Uzan E."/>
            <person name="Piumi F."/>
            <person name="Kues U."/>
            <person name="Ram A.F.J."/>
            <person name="Murat C."/>
            <person name="Haon M."/>
            <person name="Benoit I."/>
            <person name="Arfi Y."/>
            <person name="Chevret D."/>
            <person name="Drula E."/>
            <person name="Kwon M.J."/>
            <person name="Gouret P."/>
            <person name="Lesage-Meessen L."/>
            <person name="Lombard V."/>
            <person name="Mariette J."/>
            <person name="Noirot C."/>
            <person name="Park J."/>
            <person name="Patyshakuliyeva A."/>
            <person name="Wieneger R.A.B."/>
            <person name="Wosten H.A.B."/>
            <person name="Martin F."/>
            <person name="Coutinho P.M."/>
            <person name="de Vries R."/>
            <person name="Martinez A.T."/>
            <person name="Klopp C."/>
            <person name="Pontarotti P."/>
            <person name="Henrissat B."/>
            <person name="Record E."/>
        </authorList>
    </citation>
    <scope>NUCLEOTIDE SEQUENCE [LARGE SCALE GENOMIC DNA]</scope>
    <source>
        <strain evidence="4">BRFM137</strain>
    </source>
</reference>
<dbReference type="Proteomes" id="UP000029665">
    <property type="component" value="Unassembled WGS sequence"/>
</dbReference>
<dbReference type="EMBL" id="CCBP010000229">
    <property type="protein sequence ID" value="CDO74947.1"/>
    <property type="molecule type" value="Genomic_DNA"/>
</dbReference>
<name>A0A060SKA6_PYCCI</name>
<dbReference type="SUPFAM" id="SSF53474">
    <property type="entry name" value="alpha/beta-Hydrolases"/>
    <property type="match status" value="1"/>
</dbReference>
<dbReference type="HOGENOM" id="CLU_020336_53_0_1"/>
<dbReference type="InterPro" id="IPR029058">
    <property type="entry name" value="AB_hydrolase_fold"/>
</dbReference>
<gene>
    <name evidence="4" type="ORF">BN946_scf184945.g19</name>
</gene>
<evidence type="ECO:0000256" key="2">
    <source>
        <dbReference type="ARBA" id="ARBA00022801"/>
    </source>
</evidence>
<dbReference type="Pfam" id="PF00561">
    <property type="entry name" value="Abhydrolase_1"/>
    <property type="match status" value="1"/>
</dbReference>